<dbReference type="CDD" id="cd04186">
    <property type="entry name" value="GT_2_like_c"/>
    <property type="match status" value="1"/>
</dbReference>
<dbReference type="SUPFAM" id="SSF53448">
    <property type="entry name" value="Nucleotide-diphospho-sugar transferases"/>
    <property type="match status" value="1"/>
</dbReference>
<dbReference type="STRING" id="1121884.SAMN02745131_01496"/>
<organism evidence="3 4">
    <name type="scientific">Flavisolibacter ginsengisoli DSM 18119</name>
    <dbReference type="NCBI Taxonomy" id="1121884"/>
    <lineage>
        <taxon>Bacteria</taxon>
        <taxon>Pseudomonadati</taxon>
        <taxon>Bacteroidota</taxon>
        <taxon>Chitinophagia</taxon>
        <taxon>Chitinophagales</taxon>
        <taxon>Chitinophagaceae</taxon>
        <taxon>Flavisolibacter</taxon>
    </lineage>
</organism>
<keyword evidence="4" id="KW-1185">Reference proteome</keyword>
<proteinExistence type="predicted"/>
<dbReference type="InterPro" id="IPR029044">
    <property type="entry name" value="Nucleotide-diphossugar_trans"/>
</dbReference>
<dbReference type="GO" id="GO:0016740">
    <property type="term" value="F:transferase activity"/>
    <property type="evidence" value="ECO:0007669"/>
    <property type="project" value="UniProtKB-KW"/>
</dbReference>
<evidence type="ECO:0000313" key="4">
    <source>
        <dbReference type="Proteomes" id="UP000184048"/>
    </source>
</evidence>
<feature type="transmembrane region" description="Helical" evidence="1">
    <location>
        <begin position="286"/>
        <end position="305"/>
    </location>
</feature>
<feature type="transmembrane region" description="Helical" evidence="1">
    <location>
        <begin position="380"/>
        <end position="403"/>
    </location>
</feature>
<gene>
    <name evidence="3" type="ORF">SAMN02745131_01496</name>
</gene>
<protein>
    <submittedName>
        <fullName evidence="3">Glycosyltransferase, GT2 family</fullName>
    </submittedName>
</protein>
<feature type="domain" description="Glycosyltransferase 2-like" evidence="2">
    <location>
        <begin position="7"/>
        <end position="191"/>
    </location>
</feature>
<evidence type="ECO:0000256" key="1">
    <source>
        <dbReference type="SAM" id="Phobius"/>
    </source>
</evidence>
<keyword evidence="1" id="KW-0472">Membrane</keyword>
<feature type="transmembrane region" description="Helical" evidence="1">
    <location>
        <begin position="325"/>
        <end position="344"/>
    </location>
</feature>
<name>A0A1M4XV92_9BACT</name>
<dbReference type="OrthoDB" id="9771846at2"/>
<dbReference type="AlphaFoldDB" id="A0A1M4XV92"/>
<accession>A0A1M4XV92</accession>
<dbReference type="EMBL" id="FQUU01000005">
    <property type="protein sequence ID" value="SHE97411.1"/>
    <property type="molecule type" value="Genomic_DNA"/>
</dbReference>
<keyword evidence="1" id="KW-0812">Transmembrane</keyword>
<evidence type="ECO:0000259" key="2">
    <source>
        <dbReference type="Pfam" id="PF00535"/>
    </source>
</evidence>
<dbReference type="PANTHER" id="PTHR43179:SF7">
    <property type="entry name" value="RHAMNOSYLTRANSFERASE WBBL"/>
    <property type="match status" value="1"/>
</dbReference>
<sequence length="649" mass="73343">MPLLKLSIIIVNYNVKYFLEQCLFSLRKACKGVEAEIFVIDNLSTDGSIAYLKPKFPDVRFIKKDSNVGFAKACNAGLQLAKGEYILFLNPDTLVPEDCFPACFSFFETHEDCGAIGVKMVDGSGRFLKESKRSFPSPITSLYKLAGLSRCFPRSKVFSRYHLGHLDDSKNHEVDVLAGAFMMVRKKVLDETGGFDEMFFMYGEDVDLSYRIQQAGYKNYYLAETSIIHFKGESTRRGSLNYVRMFYKAMSLFVHKHYGGASAGIFNISIQLAIWARATITAIAKFIKWIGLPVIDGLLILLSFWLTKEVWINYIKTDTIYPKGLLLVSFPAFMIVYLLVAYYAGLYDRYYKFNNLARSNFTATLVLLAVYALLPEDLRFSRGIVLFGSLISFILLNAFRWFLLKGDMLRPAPGMITKPYILVAGSEKEFNEIKNFLQPTNMEDKIIGRVAINGDTGEAVSGLRDIANASRSLKAEEIIFCTGSISYKNIIRLLPQMPGGLRIRFHASCSGSIVGSEAGHTAGATLAAEKEYNLFNAGKRRSKRLIDVSASILFLIFFPIPIFVLKRPSNFFRNCIHVLLGKKTWVGYIIHEVQLPMLRKSILGSNGFPLKDQKLPVESLKMVDEWYARDYQPLQDIKTIFSSYVYLDA</sequence>
<dbReference type="InterPro" id="IPR001173">
    <property type="entry name" value="Glyco_trans_2-like"/>
</dbReference>
<feature type="transmembrane region" description="Helical" evidence="1">
    <location>
        <begin position="545"/>
        <end position="565"/>
    </location>
</feature>
<reference evidence="3 4" key="1">
    <citation type="submission" date="2016-11" db="EMBL/GenBank/DDBJ databases">
        <authorList>
            <person name="Jaros S."/>
            <person name="Januszkiewicz K."/>
            <person name="Wedrychowicz H."/>
        </authorList>
    </citation>
    <scope>NUCLEOTIDE SEQUENCE [LARGE SCALE GENOMIC DNA]</scope>
    <source>
        <strain evidence="3 4">DSM 18119</strain>
    </source>
</reference>
<dbReference type="PANTHER" id="PTHR43179">
    <property type="entry name" value="RHAMNOSYLTRANSFERASE WBBL"/>
    <property type="match status" value="1"/>
</dbReference>
<dbReference type="Proteomes" id="UP000184048">
    <property type="component" value="Unassembled WGS sequence"/>
</dbReference>
<feature type="transmembrane region" description="Helical" evidence="1">
    <location>
        <begin position="356"/>
        <end position="374"/>
    </location>
</feature>
<keyword evidence="1" id="KW-1133">Transmembrane helix</keyword>
<dbReference type="Pfam" id="PF00535">
    <property type="entry name" value="Glycos_transf_2"/>
    <property type="match status" value="1"/>
</dbReference>
<dbReference type="Gene3D" id="3.90.550.10">
    <property type="entry name" value="Spore Coat Polysaccharide Biosynthesis Protein SpsA, Chain A"/>
    <property type="match status" value="1"/>
</dbReference>
<keyword evidence="3" id="KW-0808">Transferase</keyword>
<evidence type="ECO:0000313" key="3">
    <source>
        <dbReference type="EMBL" id="SHE97411.1"/>
    </source>
</evidence>